<accession>A0A919X9I1</accession>
<dbReference type="Pfam" id="PF01408">
    <property type="entry name" value="GFO_IDH_MocA"/>
    <property type="match status" value="1"/>
</dbReference>
<dbReference type="Gene3D" id="3.30.360.10">
    <property type="entry name" value="Dihydrodipicolinate Reductase, domain 2"/>
    <property type="match status" value="1"/>
</dbReference>
<dbReference type="PANTHER" id="PTHR43377:SF1">
    <property type="entry name" value="BILIVERDIN REDUCTASE A"/>
    <property type="match status" value="1"/>
</dbReference>
<organism evidence="3 4">
    <name type="scientific">Ornithinibacillus bavariensis</name>
    <dbReference type="NCBI Taxonomy" id="545502"/>
    <lineage>
        <taxon>Bacteria</taxon>
        <taxon>Bacillati</taxon>
        <taxon>Bacillota</taxon>
        <taxon>Bacilli</taxon>
        <taxon>Bacillales</taxon>
        <taxon>Bacillaceae</taxon>
        <taxon>Ornithinibacillus</taxon>
    </lineage>
</organism>
<evidence type="ECO:0000313" key="4">
    <source>
        <dbReference type="Proteomes" id="UP000676917"/>
    </source>
</evidence>
<dbReference type="GO" id="GO:0000166">
    <property type="term" value="F:nucleotide binding"/>
    <property type="evidence" value="ECO:0007669"/>
    <property type="project" value="InterPro"/>
</dbReference>
<dbReference type="Pfam" id="PF22725">
    <property type="entry name" value="GFO_IDH_MocA_C3"/>
    <property type="match status" value="1"/>
</dbReference>
<comment type="caution">
    <text evidence="3">The sequence shown here is derived from an EMBL/GenBank/DDBJ whole genome shotgun (WGS) entry which is preliminary data.</text>
</comment>
<dbReference type="SUPFAM" id="SSF55347">
    <property type="entry name" value="Glyceraldehyde-3-phosphate dehydrogenase-like, C-terminal domain"/>
    <property type="match status" value="1"/>
</dbReference>
<dbReference type="InterPro" id="IPR055170">
    <property type="entry name" value="GFO_IDH_MocA-like_dom"/>
</dbReference>
<feature type="domain" description="GFO/IDH/MocA-like oxidoreductase" evidence="2">
    <location>
        <begin position="137"/>
        <end position="234"/>
    </location>
</feature>
<dbReference type="EMBL" id="BORP01000002">
    <property type="protein sequence ID" value="GIO26985.1"/>
    <property type="molecule type" value="Genomic_DNA"/>
</dbReference>
<proteinExistence type="predicted"/>
<evidence type="ECO:0000259" key="2">
    <source>
        <dbReference type="Pfam" id="PF22725"/>
    </source>
</evidence>
<dbReference type="PANTHER" id="PTHR43377">
    <property type="entry name" value="BILIVERDIN REDUCTASE A"/>
    <property type="match status" value="1"/>
</dbReference>
<reference evidence="3" key="1">
    <citation type="submission" date="2021-03" db="EMBL/GenBank/DDBJ databases">
        <title>Antimicrobial resistance genes in bacteria isolated from Japanese honey, and their potential for conferring macrolide and lincosamide resistance in the American foulbrood pathogen Paenibacillus larvae.</title>
        <authorList>
            <person name="Okamoto M."/>
            <person name="Kumagai M."/>
            <person name="Kanamori H."/>
            <person name="Takamatsu D."/>
        </authorList>
    </citation>
    <scope>NUCLEOTIDE SEQUENCE</scope>
    <source>
        <strain evidence="3">J43TS3</strain>
    </source>
</reference>
<gene>
    <name evidence="3" type="ORF">J43TS3_15960</name>
</gene>
<dbReference type="Gene3D" id="3.40.50.720">
    <property type="entry name" value="NAD(P)-binding Rossmann-like Domain"/>
    <property type="match status" value="1"/>
</dbReference>
<dbReference type="InterPro" id="IPR000683">
    <property type="entry name" value="Gfo/Idh/MocA-like_OxRdtase_N"/>
</dbReference>
<dbReference type="InterPro" id="IPR051450">
    <property type="entry name" value="Gfo/Idh/MocA_Oxidoreductases"/>
</dbReference>
<protein>
    <recommendedName>
        <fullName evidence="5">Gfo/Idh/MocA family oxidoreductase</fullName>
    </recommendedName>
</protein>
<evidence type="ECO:0000259" key="1">
    <source>
        <dbReference type="Pfam" id="PF01408"/>
    </source>
</evidence>
<dbReference type="SUPFAM" id="SSF51735">
    <property type="entry name" value="NAD(P)-binding Rossmann-fold domains"/>
    <property type="match status" value="1"/>
</dbReference>
<feature type="domain" description="Gfo/Idh/MocA-like oxidoreductase N-terminal" evidence="1">
    <location>
        <begin position="3"/>
        <end position="118"/>
    </location>
</feature>
<dbReference type="Proteomes" id="UP000676917">
    <property type="component" value="Unassembled WGS sequence"/>
</dbReference>
<dbReference type="InterPro" id="IPR036291">
    <property type="entry name" value="NAD(P)-bd_dom_sf"/>
</dbReference>
<keyword evidence="4" id="KW-1185">Reference proteome</keyword>
<name>A0A919X9I1_9BACI</name>
<evidence type="ECO:0008006" key="5">
    <source>
        <dbReference type="Google" id="ProtNLM"/>
    </source>
</evidence>
<dbReference type="AlphaFoldDB" id="A0A919X9I1"/>
<sequence>MQRVGLVGMGFIGKAHLEAYQKISNAEVVAICTRNGEGDEEHFPEYTFIADYETFLMRDDIDIVDICLPTYLHEEYIIKAARAKKHIICEKPLSLSVRSVMRIYDEVNKCGVRLFIGHVLRFWPEYQLIKQYSETDMLRNIDIVHARRLGQLPNWSTWFQHPQKSGGALFDLHLHDIDFVYYLLGEVEHVYAAGSQNEYGAWNHIMTTLTFKSGVKAFVEASQRMPVGYPFTMAFRAQTPNNTLEFQLTAGENIEGINSRQFVLYENEEMTEVKVEEADAFQNELAYFVDCVESNRENRIIPLKDVQYVIRLLEAINLSLETGHEVYI</sequence>
<evidence type="ECO:0000313" key="3">
    <source>
        <dbReference type="EMBL" id="GIO26985.1"/>
    </source>
</evidence>
<dbReference type="RefSeq" id="WP_212920472.1">
    <property type="nucleotide sequence ID" value="NZ_BORP01000002.1"/>
</dbReference>